<evidence type="ECO:0000313" key="3">
    <source>
        <dbReference type="Proteomes" id="UP000682713"/>
    </source>
</evidence>
<comment type="caution">
    <text evidence="2">The sequence shown here is derived from an EMBL/GenBank/DDBJ whole genome shotgun (WGS) entry which is preliminary data.</text>
</comment>
<organism evidence="2 3">
    <name type="scientific">Lederbergia citrisecunda</name>
    <dbReference type="NCBI Taxonomy" id="2833583"/>
    <lineage>
        <taxon>Bacteria</taxon>
        <taxon>Bacillati</taxon>
        <taxon>Bacillota</taxon>
        <taxon>Bacilli</taxon>
        <taxon>Bacillales</taxon>
        <taxon>Bacillaceae</taxon>
        <taxon>Lederbergia</taxon>
    </lineage>
</organism>
<gene>
    <name evidence="2" type="ORF">KHA93_11640</name>
</gene>
<accession>A0A942YKD8</accession>
<protein>
    <submittedName>
        <fullName evidence="2">Uncharacterized protein</fullName>
    </submittedName>
</protein>
<evidence type="ECO:0000256" key="1">
    <source>
        <dbReference type="SAM" id="MobiDB-lite"/>
    </source>
</evidence>
<name>A0A942YKD8_9BACI</name>
<feature type="compositionally biased region" description="Polar residues" evidence="1">
    <location>
        <begin position="7"/>
        <end position="30"/>
    </location>
</feature>
<proteinExistence type="predicted"/>
<keyword evidence="3" id="KW-1185">Reference proteome</keyword>
<reference evidence="2 3" key="1">
    <citation type="submission" date="2021-05" db="EMBL/GenBank/DDBJ databases">
        <title>Novel Bacillus species.</title>
        <authorList>
            <person name="Liu G."/>
        </authorList>
    </citation>
    <scope>NUCLEOTIDE SEQUENCE [LARGE SCALE GENOMIC DNA]</scope>
    <source>
        <strain evidence="2 3">FJAT-49732</strain>
    </source>
</reference>
<dbReference type="EMBL" id="JAGYPJ010000001">
    <property type="protein sequence ID" value="MBS4200283.1"/>
    <property type="molecule type" value="Genomic_DNA"/>
</dbReference>
<dbReference type="RefSeq" id="WP_213110879.1">
    <property type="nucleotide sequence ID" value="NZ_JAGYPJ010000001.1"/>
</dbReference>
<dbReference type="Proteomes" id="UP000682713">
    <property type="component" value="Unassembled WGS sequence"/>
</dbReference>
<sequence length="246" mass="28603">MEEILNGNHTVESQEGANQEQIQTQDPVTTQEQNYFTVKYNKEERQVPYDEAPDYIQKGLNYEKVSQRASEYENHLNRVAQLTGYQSHEEMLLALDQAEQEQEQQRYRDAGIDPDTFNQFLEQHPDIQYARQMKQQAEEQSIFRREADELFSEFPGLKAEEIPNEVWQLKEQRGLSLLDAYLRVSYKSLGQQKEQEAIQKLQLNAQSSAGSLGEGNVQHQTSIKDMPKSDFETLLRQVKNGEVRSL</sequence>
<feature type="region of interest" description="Disordered" evidence="1">
    <location>
        <begin position="1"/>
        <end position="30"/>
    </location>
</feature>
<evidence type="ECO:0000313" key="2">
    <source>
        <dbReference type="EMBL" id="MBS4200283.1"/>
    </source>
</evidence>
<dbReference type="AlphaFoldDB" id="A0A942YKD8"/>